<reference evidence="1" key="1">
    <citation type="submission" date="2018-10" db="EMBL/GenBank/DDBJ databases">
        <title>Hidden diversity of soil giant viruses.</title>
        <authorList>
            <person name="Schulz F."/>
            <person name="Alteio L."/>
            <person name="Goudeau D."/>
            <person name="Ryan E.M."/>
            <person name="Malmstrom R.R."/>
            <person name="Blanchard J."/>
            <person name="Woyke T."/>
        </authorList>
    </citation>
    <scope>NUCLEOTIDE SEQUENCE</scope>
    <source>
        <strain evidence="1">HYV1</strain>
    </source>
</reference>
<name>A0A3G5ABU0_9VIRU</name>
<dbReference type="InterPro" id="IPR008974">
    <property type="entry name" value="TRAF-like"/>
</dbReference>
<dbReference type="EMBL" id="MK072416">
    <property type="protein sequence ID" value="AYV84685.1"/>
    <property type="molecule type" value="Genomic_DNA"/>
</dbReference>
<sequence>MASESGKVYFEWGIEGVSEMVEGVYVYSESFEVEGSWFRLQYGRIKRDGREAFGLFLAYDLPKNKVVDFCVKVESQFYVRNMFTNEMEATHLPSLDTYDRKHVNLGYFDPLKRSWGELVGSGSIHVALDDTMVVGVMVKALDKLAGSVEILK</sequence>
<dbReference type="SUPFAM" id="SSF49599">
    <property type="entry name" value="TRAF domain-like"/>
    <property type="match status" value="1"/>
</dbReference>
<evidence type="ECO:0000313" key="1">
    <source>
        <dbReference type="EMBL" id="AYV84685.1"/>
    </source>
</evidence>
<dbReference type="Gene3D" id="2.60.210.10">
    <property type="entry name" value="Apoptosis, Tumor Necrosis Factor Receptor Associated Protein 2, Chain A"/>
    <property type="match status" value="1"/>
</dbReference>
<accession>A0A3G5ABU0</accession>
<gene>
    <name evidence="1" type="ORF">Hyperionvirus34_9</name>
</gene>
<evidence type="ECO:0008006" key="2">
    <source>
        <dbReference type="Google" id="ProtNLM"/>
    </source>
</evidence>
<organism evidence="1">
    <name type="scientific">Hyperionvirus sp</name>
    <dbReference type="NCBI Taxonomy" id="2487770"/>
    <lineage>
        <taxon>Viruses</taxon>
        <taxon>Varidnaviria</taxon>
        <taxon>Bamfordvirae</taxon>
        <taxon>Nucleocytoviricota</taxon>
        <taxon>Megaviricetes</taxon>
        <taxon>Imitervirales</taxon>
        <taxon>Mimiviridae</taxon>
        <taxon>Klosneuvirinae</taxon>
    </lineage>
</organism>
<proteinExistence type="predicted"/>
<protein>
    <recommendedName>
        <fullName evidence="2">MATH domain-containing protein</fullName>
    </recommendedName>
</protein>